<organism evidence="2 3">
    <name type="scientific">Leptospira interrogans str. 2006001854</name>
    <dbReference type="NCBI Taxonomy" id="1001590"/>
    <lineage>
        <taxon>Bacteria</taxon>
        <taxon>Pseudomonadati</taxon>
        <taxon>Spirochaetota</taxon>
        <taxon>Spirochaetia</taxon>
        <taxon>Leptospirales</taxon>
        <taxon>Leptospiraceae</taxon>
        <taxon>Leptospira</taxon>
    </lineage>
</organism>
<dbReference type="AlphaFoldDB" id="M6GQI9"/>
<dbReference type="GO" id="GO:0008168">
    <property type="term" value="F:methyltransferase activity"/>
    <property type="evidence" value="ECO:0007669"/>
    <property type="project" value="UniProtKB-KW"/>
</dbReference>
<evidence type="ECO:0000313" key="3">
    <source>
        <dbReference type="Proteomes" id="UP000012128"/>
    </source>
</evidence>
<evidence type="ECO:0000313" key="2">
    <source>
        <dbReference type="EMBL" id="EMM81196.1"/>
    </source>
</evidence>
<keyword evidence="2" id="KW-0808">Transferase</keyword>
<gene>
    <name evidence="2" type="ORF">LEP1GSC037_4364</name>
</gene>
<keyword evidence="2" id="KW-0489">Methyltransferase</keyword>
<dbReference type="InterPro" id="IPR041698">
    <property type="entry name" value="Methyltransf_25"/>
</dbReference>
<dbReference type="InterPro" id="IPR029063">
    <property type="entry name" value="SAM-dependent_MTases_sf"/>
</dbReference>
<dbReference type="EMBL" id="AFLW02000150">
    <property type="protein sequence ID" value="EMM81196.1"/>
    <property type="molecule type" value="Genomic_DNA"/>
</dbReference>
<sequence length="90" mass="10494">MVRIYTLFLWKLFKKILPKTILDLGCGTCRLWEEFPKNILFTGIDISAEMLEIAQKKEISGEWICSDLLNLDLKEKNSILYFPHTTLSIT</sequence>
<accession>M6GQI9</accession>
<dbReference type="GO" id="GO:0032259">
    <property type="term" value="P:methylation"/>
    <property type="evidence" value="ECO:0007669"/>
    <property type="project" value="UniProtKB-KW"/>
</dbReference>
<comment type="caution">
    <text evidence="2">The sequence shown here is derived from an EMBL/GenBank/DDBJ whole genome shotgun (WGS) entry which is preliminary data.</text>
</comment>
<reference evidence="2 3" key="1">
    <citation type="submission" date="2013-01" db="EMBL/GenBank/DDBJ databases">
        <authorList>
            <person name="Harkins D.M."/>
            <person name="Durkin A.S."/>
            <person name="Brinkac L.M."/>
            <person name="Haft D.H."/>
            <person name="Selengut J.D."/>
            <person name="Sanka R."/>
            <person name="DePew J."/>
            <person name="Purushe J."/>
            <person name="Hospenthal D.R."/>
            <person name="Murray C.K."/>
            <person name="Pimentel G."/>
            <person name="Wasfy M."/>
            <person name="Parker T."/>
            <person name="Miller R.S."/>
            <person name="Vinetz J.M."/>
            <person name="Sutton G.G."/>
            <person name="Nierman W.C."/>
            <person name="Fouts D.E."/>
        </authorList>
    </citation>
    <scope>NUCLEOTIDE SEQUENCE [LARGE SCALE GENOMIC DNA]</scope>
    <source>
        <strain evidence="2 3">2006001854</strain>
    </source>
</reference>
<dbReference type="Gene3D" id="3.40.50.150">
    <property type="entry name" value="Vaccinia Virus protein VP39"/>
    <property type="match status" value="1"/>
</dbReference>
<name>M6GQI9_LEPIR</name>
<dbReference type="SUPFAM" id="SSF53335">
    <property type="entry name" value="S-adenosyl-L-methionine-dependent methyltransferases"/>
    <property type="match status" value="1"/>
</dbReference>
<feature type="domain" description="Methyltransferase" evidence="1">
    <location>
        <begin position="21"/>
        <end position="76"/>
    </location>
</feature>
<dbReference type="Pfam" id="PF13649">
    <property type="entry name" value="Methyltransf_25"/>
    <property type="match status" value="1"/>
</dbReference>
<proteinExistence type="predicted"/>
<dbReference type="CDD" id="cd02440">
    <property type="entry name" value="AdoMet_MTases"/>
    <property type="match status" value="1"/>
</dbReference>
<dbReference type="Proteomes" id="UP000012128">
    <property type="component" value="Unassembled WGS sequence"/>
</dbReference>
<evidence type="ECO:0000259" key="1">
    <source>
        <dbReference type="Pfam" id="PF13649"/>
    </source>
</evidence>
<protein>
    <submittedName>
        <fullName evidence="2">Methyltransferase domain protein</fullName>
    </submittedName>
</protein>